<dbReference type="EMBL" id="CVRI01000059">
    <property type="protein sequence ID" value="CRL03079.1"/>
    <property type="molecule type" value="Genomic_DNA"/>
</dbReference>
<protein>
    <submittedName>
        <fullName evidence="1">CLUMA_CG016924, isoform A</fullName>
    </submittedName>
</protein>
<dbReference type="AlphaFoldDB" id="A0A1J1IS93"/>
<reference evidence="1 2" key="1">
    <citation type="submission" date="2015-04" db="EMBL/GenBank/DDBJ databases">
        <authorList>
            <person name="Syromyatnikov M.Y."/>
            <person name="Popov V.N."/>
        </authorList>
    </citation>
    <scope>NUCLEOTIDE SEQUENCE [LARGE SCALE GENOMIC DNA]</scope>
</reference>
<keyword evidence="2" id="KW-1185">Reference proteome</keyword>
<name>A0A1J1IS93_9DIPT</name>
<accession>A0A1J1IS93</accession>
<organism evidence="1 2">
    <name type="scientific">Clunio marinus</name>
    <dbReference type="NCBI Taxonomy" id="568069"/>
    <lineage>
        <taxon>Eukaryota</taxon>
        <taxon>Metazoa</taxon>
        <taxon>Ecdysozoa</taxon>
        <taxon>Arthropoda</taxon>
        <taxon>Hexapoda</taxon>
        <taxon>Insecta</taxon>
        <taxon>Pterygota</taxon>
        <taxon>Neoptera</taxon>
        <taxon>Endopterygota</taxon>
        <taxon>Diptera</taxon>
        <taxon>Nematocera</taxon>
        <taxon>Chironomoidea</taxon>
        <taxon>Chironomidae</taxon>
        <taxon>Clunio</taxon>
    </lineage>
</organism>
<gene>
    <name evidence="1" type="ORF">CLUMA_CG016924</name>
</gene>
<evidence type="ECO:0000313" key="2">
    <source>
        <dbReference type="Proteomes" id="UP000183832"/>
    </source>
</evidence>
<sequence>MWLIIHIKVTDLRQRVSHAIRKRVRDHQTGYGNHSMDKIQWALTKQKHLISNQRISTPRGGNPA</sequence>
<evidence type="ECO:0000313" key="1">
    <source>
        <dbReference type="EMBL" id="CRL03079.1"/>
    </source>
</evidence>
<proteinExistence type="predicted"/>
<dbReference type="Proteomes" id="UP000183832">
    <property type="component" value="Unassembled WGS sequence"/>
</dbReference>